<reference evidence="1 2" key="1">
    <citation type="journal article" date="2011" name="J. Bacteriol.">
        <title>Genome sequence of 'Pedosphaera parvula' Ellin514, an aerobic Verrucomicrobial isolate from pasture soil.</title>
        <authorList>
            <person name="Kant R."/>
            <person name="van Passel M.W."/>
            <person name="Sangwan P."/>
            <person name="Palva A."/>
            <person name="Lucas S."/>
            <person name="Copeland A."/>
            <person name="Lapidus A."/>
            <person name="Glavina Del Rio T."/>
            <person name="Dalin E."/>
            <person name="Tice H."/>
            <person name="Bruce D."/>
            <person name="Goodwin L."/>
            <person name="Pitluck S."/>
            <person name="Chertkov O."/>
            <person name="Larimer F.W."/>
            <person name="Land M.L."/>
            <person name="Hauser L."/>
            <person name="Brettin T.S."/>
            <person name="Detter J.C."/>
            <person name="Han S."/>
            <person name="de Vos W.M."/>
            <person name="Janssen P.H."/>
            <person name="Smidt H."/>
        </authorList>
    </citation>
    <scope>NUCLEOTIDE SEQUENCE [LARGE SCALE GENOMIC DNA]</scope>
    <source>
        <strain evidence="1 2">Ellin514</strain>
    </source>
</reference>
<dbReference type="AlphaFoldDB" id="B9XRK1"/>
<evidence type="ECO:0000313" key="1">
    <source>
        <dbReference type="EMBL" id="EEF57520.1"/>
    </source>
</evidence>
<dbReference type="STRING" id="320771.Cflav_PD0529"/>
<proteinExistence type="predicted"/>
<dbReference type="EMBL" id="ABOX02000065">
    <property type="protein sequence ID" value="EEF57520.1"/>
    <property type="molecule type" value="Genomic_DNA"/>
</dbReference>
<gene>
    <name evidence="1" type="ORF">Cflav_PD0529</name>
</gene>
<comment type="caution">
    <text evidence="1">The sequence shown here is derived from an EMBL/GenBank/DDBJ whole genome shotgun (WGS) entry which is preliminary data.</text>
</comment>
<accession>B9XRK1</accession>
<name>B9XRK1_PEDPL</name>
<protein>
    <submittedName>
        <fullName evidence="1">Uncharacterized protein</fullName>
    </submittedName>
</protein>
<dbReference type="Proteomes" id="UP000003688">
    <property type="component" value="Unassembled WGS sequence"/>
</dbReference>
<sequence>MLNGRKRIGFSLKSNSILVLISTDRAISFSDLITRQNELYQW</sequence>
<organism evidence="1 2">
    <name type="scientific">Pedosphaera parvula (strain Ellin514)</name>
    <dbReference type="NCBI Taxonomy" id="320771"/>
    <lineage>
        <taxon>Bacteria</taxon>
        <taxon>Pseudomonadati</taxon>
        <taxon>Verrucomicrobiota</taxon>
        <taxon>Pedosphaerae</taxon>
        <taxon>Pedosphaerales</taxon>
        <taxon>Pedosphaeraceae</taxon>
        <taxon>Pedosphaera</taxon>
    </lineage>
</organism>
<evidence type="ECO:0000313" key="2">
    <source>
        <dbReference type="Proteomes" id="UP000003688"/>
    </source>
</evidence>
<keyword evidence="2" id="KW-1185">Reference proteome</keyword>